<dbReference type="GO" id="GO:0003735">
    <property type="term" value="F:structural constituent of ribosome"/>
    <property type="evidence" value="ECO:0007669"/>
    <property type="project" value="InterPro"/>
</dbReference>
<keyword evidence="3 4" id="KW-0687">Ribonucleoprotein</keyword>
<sequence length="146" mass="15798">MSDTPAEEVADVPMAEEPAAPGEPMDIMTALQLVLKKAVAHDGLARGLNESVKAIERNNALLCVMAEDCDQPDYTKLIEALCHEHNDVAMIQVTHKLQLGEWAGLCKVDSEGEARKVVGCSCVVVTDYGEETEGLNVLTEYLKTKA</sequence>
<dbReference type="InterPro" id="IPR047860">
    <property type="entry name" value="Ribosomal_eS12_CS"/>
</dbReference>
<dbReference type="GO" id="GO:0006412">
    <property type="term" value="P:translation"/>
    <property type="evidence" value="ECO:0007669"/>
    <property type="project" value="InterPro"/>
</dbReference>
<dbReference type="PROSITE" id="PS01189">
    <property type="entry name" value="RIBOSOMAL_S12E"/>
    <property type="match status" value="1"/>
</dbReference>
<feature type="domain" description="Ribosomal protein eL8/eL30/eS12/Gadd45" evidence="6">
    <location>
        <begin position="30"/>
        <end position="124"/>
    </location>
</feature>
<name>A0AAE0LJF9_9CHLO</name>
<dbReference type="FunFam" id="3.30.1330.30:FF:000019">
    <property type="entry name" value="40S ribosomal protein S12"/>
    <property type="match status" value="1"/>
</dbReference>
<evidence type="ECO:0000256" key="3">
    <source>
        <dbReference type="ARBA" id="ARBA00023274"/>
    </source>
</evidence>
<evidence type="ECO:0000256" key="4">
    <source>
        <dbReference type="RuleBase" id="RU000670"/>
    </source>
</evidence>
<dbReference type="PRINTS" id="PR00972">
    <property type="entry name" value="RIBSOMALS12E"/>
</dbReference>
<reference evidence="7 8" key="1">
    <citation type="journal article" date="2015" name="Genome Biol. Evol.">
        <title>Comparative Genomics of a Bacterivorous Green Alga Reveals Evolutionary Causalities and Consequences of Phago-Mixotrophic Mode of Nutrition.</title>
        <authorList>
            <person name="Burns J.A."/>
            <person name="Paasch A."/>
            <person name="Narechania A."/>
            <person name="Kim E."/>
        </authorList>
    </citation>
    <scope>NUCLEOTIDE SEQUENCE [LARGE SCALE GENOMIC DNA]</scope>
    <source>
        <strain evidence="7 8">PLY_AMNH</strain>
    </source>
</reference>
<keyword evidence="8" id="KW-1185">Reference proteome</keyword>
<protein>
    <recommendedName>
        <fullName evidence="4">40S ribosomal protein S12</fullName>
    </recommendedName>
</protein>
<dbReference type="InterPro" id="IPR029064">
    <property type="entry name" value="Ribosomal_eL30-like_sf"/>
</dbReference>
<dbReference type="Gene3D" id="3.30.1330.30">
    <property type="match status" value="1"/>
</dbReference>
<dbReference type="InterPro" id="IPR000530">
    <property type="entry name" value="Ribosomal_eS12"/>
</dbReference>
<feature type="compositionally biased region" description="Acidic residues" evidence="5">
    <location>
        <begin position="1"/>
        <end position="10"/>
    </location>
</feature>
<dbReference type="PANTHER" id="PTHR11843">
    <property type="entry name" value="40S RIBOSOMAL PROTEIN S12"/>
    <property type="match status" value="1"/>
</dbReference>
<comment type="similarity">
    <text evidence="1 4">Belongs to the eukaryotic ribosomal protein eS12 family.</text>
</comment>
<keyword evidence="2 4" id="KW-0689">Ribosomal protein</keyword>
<feature type="region of interest" description="Disordered" evidence="5">
    <location>
        <begin position="1"/>
        <end position="22"/>
    </location>
</feature>
<comment type="caution">
    <text evidence="7">The sequence shown here is derived from an EMBL/GenBank/DDBJ whole genome shotgun (WGS) entry which is preliminary data.</text>
</comment>
<evidence type="ECO:0000256" key="1">
    <source>
        <dbReference type="ARBA" id="ARBA00005824"/>
    </source>
</evidence>
<gene>
    <name evidence="7" type="ORF">CYMTET_5368</name>
</gene>
<proteinExistence type="inferred from homology"/>
<dbReference type="Proteomes" id="UP001190700">
    <property type="component" value="Unassembled WGS sequence"/>
</dbReference>
<dbReference type="InterPro" id="IPR004038">
    <property type="entry name" value="Ribosomal_eL8/eL30/eS12/Gad45"/>
</dbReference>
<dbReference type="AlphaFoldDB" id="A0AAE0LJF9"/>
<accession>A0AAE0LJF9</accession>
<evidence type="ECO:0000256" key="5">
    <source>
        <dbReference type="SAM" id="MobiDB-lite"/>
    </source>
</evidence>
<organism evidence="7 8">
    <name type="scientific">Cymbomonas tetramitiformis</name>
    <dbReference type="NCBI Taxonomy" id="36881"/>
    <lineage>
        <taxon>Eukaryota</taxon>
        <taxon>Viridiplantae</taxon>
        <taxon>Chlorophyta</taxon>
        <taxon>Pyramimonadophyceae</taxon>
        <taxon>Pyramimonadales</taxon>
        <taxon>Pyramimonadaceae</taxon>
        <taxon>Cymbomonas</taxon>
    </lineage>
</organism>
<dbReference type="GO" id="GO:1990904">
    <property type="term" value="C:ribonucleoprotein complex"/>
    <property type="evidence" value="ECO:0007669"/>
    <property type="project" value="UniProtKB-KW"/>
</dbReference>
<evidence type="ECO:0000313" key="8">
    <source>
        <dbReference type="Proteomes" id="UP001190700"/>
    </source>
</evidence>
<dbReference type="GO" id="GO:0005840">
    <property type="term" value="C:ribosome"/>
    <property type="evidence" value="ECO:0007669"/>
    <property type="project" value="UniProtKB-KW"/>
</dbReference>
<evidence type="ECO:0000256" key="2">
    <source>
        <dbReference type="ARBA" id="ARBA00022980"/>
    </source>
</evidence>
<evidence type="ECO:0000259" key="6">
    <source>
        <dbReference type="Pfam" id="PF01248"/>
    </source>
</evidence>
<evidence type="ECO:0000313" key="7">
    <source>
        <dbReference type="EMBL" id="KAK3287105.1"/>
    </source>
</evidence>
<dbReference type="Pfam" id="PF01248">
    <property type="entry name" value="Ribosomal_L7Ae"/>
    <property type="match status" value="1"/>
</dbReference>
<dbReference type="EMBL" id="LGRX02001007">
    <property type="protein sequence ID" value="KAK3287105.1"/>
    <property type="molecule type" value="Genomic_DNA"/>
</dbReference>
<dbReference type="SUPFAM" id="SSF55315">
    <property type="entry name" value="L30e-like"/>
    <property type="match status" value="1"/>
</dbReference>